<dbReference type="GO" id="GO:0006352">
    <property type="term" value="P:DNA-templated transcription initiation"/>
    <property type="evidence" value="ECO:0007669"/>
    <property type="project" value="InterPro"/>
</dbReference>
<dbReference type="AlphaFoldDB" id="A0A4V4GZF2"/>
<dbReference type="InterPro" id="IPR013249">
    <property type="entry name" value="RNA_pol_sigma70_r4_t2"/>
</dbReference>
<dbReference type="InterPro" id="IPR039425">
    <property type="entry name" value="RNA_pol_sigma-70-like"/>
</dbReference>
<evidence type="ECO:0000259" key="6">
    <source>
        <dbReference type="Pfam" id="PF08281"/>
    </source>
</evidence>
<keyword evidence="2" id="KW-0805">Transcription regulation</keyword>
<feature type="domain" description="RNA polymerase sigma-70 region 2" evidence="5">
    <location>
        <begin position="24"/>
        <end position="90"/>
    </location>
</feature>
<dbReference type="EMBL" id="STFF01000011">
    <property type="protein sequence ID" value="THU32466.1"/>
    <property type="molecule type" value="Genomic_DNA"/>
</dbReference>
<evidence type="ECO:0000256" key="3">
    <source>
        <dbReference type="ARBA" id="ARBA00023082"/>
    </source>
</evidence>
<keyword evidence="8" id="KW-1185">Reference proteome</keyword>
<evidence type="ECO:0000313" key="8">
    <source>
        <dbReference type="Proteomes" id="UP000306918"/>
    </source>
</evidence>
<gene>
    <name evidence="7" type="ORF">FAM09_27115</name>
</gene>
<dbReference type="Gene3D" id="1.10.1740.10">
    <property type="match status" value="1"/>
</dbReference>
<evidence type="ECO:0000256" key="4">
    <source>
        <dbReference type="ARBA" id="ARBA00023163"/>
    </source>
</evidence>
<dbReference type="InterPro" id="IPR014284">
    <property type="entry name" value="RNA_pol_sigma-70_dom"/>
</dbReference>
<keyword evidence="4" id="KW-0804">Transcription</keyword>
<dbReference type="InterPro" id="IPR036388">
    <property type="entry name" value="WH-like_DNA-bd_sf"/>
</dbReference>
<proteinExistence type="inferred from homology"/>
<evidence type="ECO:0000256" key="1">
    <source>
        <dbReference type="ARBA" id="ARBA00010641"/>
    </source>
</evidence>
<name>A0A4V4GZF2_9BACT</name>
<organism evidence="7 8">
    <name type="scientific">Niastella caeni</name>
    <dbReference type="NCBI Taxonomy" id="2569763"/>
    <lineage>
        <taxon>Bacteria</taxon>
        <taxon>Pseudomonadati</taxon>
        <taxon>Bacteroidota</taxon>
        <taxon>Chitinophagia</taxon>
        <taxon>Chitinophagales</taxon>
        <taxon>Chitinophagaceae</taxon>
        <taxon>Niastella</taxon>
    </lineage>
</organism>
<dbReference type="PANTHER" id="PTHR43133">
    <property type="entry name" value="RNA POLYMERASE ECF-TYPE SIGMA FACTO"/>
    <property type="match status" value="1"/>
</dbReference>
<dbReference type="SUPFAM" id="SSF88946">
    <property type="entry name" value="Sigma2 domain of RNA polymerase sigma factors"/>
    <property type="match status" value="1"/>
</dbReference>
<protein>
    <submittedName>
        <fullName evidence="7">Sigma-70 family RNA polymerase sigma factor</fullName>
    </submittedName>
</protein>
<dbReference type="NCBIfam" id="TIGR02937">
    <property type="entry name" value="sigma70-ECF"/>
    <property type="match status" value="1"/>
</dbReference>
<dbReference type="InterPro" id="IPR013324">
    <property type="entry name" value="RNA_pol_sigma_r3/r4-like"/>
</dbReference>
<evidence type="ECO:0000256" key="2">
    <source>
        <dbReference type="ARBA" id="ARBA00023015"/>
    </source>
</evidence>
<sequence length="181" mass="20881">MHLPHPCNGIAQWNEAGSVAFTNIYNRFYDPLVFFARKLLTDQLAAEDIVTEIFLKYWQKEDQFNSVYAVKAFLYISTRNACINHKQKAQHMARAKADLRVLTDEFDEPVLNAITQAEILRDVYYSVEALPVQCRKIVLYSYFGGLSNKQIARRLQLSVHTVRNQKVRGIQLVRGKVQACL</sequence>
<dbReference type="Pfam" id="PF08281">
    <property type="entry name" value="Sigma70_r4_2"/>
    <property type="match status" value="1"/>
</dbReference>
<dbReference type="RefSeq" id="WP_136580308.1">
    <property type="nucleotide sequence ID" value="NZ_STFF01000011.1"/>
</dbReference>
<evidence type="ECO:0000313" key="7">
    <source>
        <dbReference type="EMBL" id="THU32466.1"/>
    </source>
</evidence>
<dbReference type="PANTHER" id="PTHR43133:SF46">
    <property type="entry name" value="RNA POLYMERASE SIGMA-70 FACTOR ECF SUBFAMILY"/>
    <property type="match status" value="1"/>
</dbReference>
<comment type="similarity">
    <text evidence="1">Belongs to the sigma-70 factor family. ECF subfamily.</text>
</comment>
<dbReference type="Gene3D" id="1.10.10.10">
    <property type="entry name" value="Winged helix-like DNA-binding domain superfamily/Winged helix DNA-binding domain"/>
    <property type="match status" value="1"/>
</dbReference>
<dbReference type="InterPro" id="IPR013325">
    <property type="entry name" value="RNA_pol_sigma_r2"/>
</dbReference>
<feature type="domain" description="RNA polymerase sigma factor 70 region 4 type 2" evidence="6">
    <location>
        <begin position="124"/>
        <end position="170"/>
    </location>
</feature>
<dbReference type="InterPro" id="IPR007627">
    <property type="entry name" value="RNA_pol_sigma70_r2"/>
</dbReference>
<dbReference type="OrthoDB" id="656273at2"/>
<dbReference type="SUPFAM" id="SSF88659">
    <property type="entry name" value="Sigma3 and sigma4 domains of RNA polymerase sigma factors"/>
    <property type="match status" value="1"/>
</dbReference>
<dbReference type="GO" id="GO:0003677">
    <property type="term" value="F:DNA binding"/>
    <property type="evidence" value="ECO:0007669"/>
    <property type="project" value="InterPro"/>
</dbReference>
<dbReference type="GO" id="GO:0016987">
    <property type="term" value="F:sigma factor activity"/>
    <property type="evidence" value="ECO:0007669"/>
    <property type="project" value="UniProtKB-KW"/>
</dbReference>
<evidence type="ECO:0000259" key="5">
    <source>
        <dbReference type="Pfam" id="PF04542"/>
    </source>
</evidence>
<reference evidence="7 8" key="1">
    <citation type="submission" date="2019-04" db="EMBL/GenBank/DDBJ databases">
        <title>Niastella caeni sp. nov., isolated from activated sludge.</title>
        <authorList>
            <person name="Sheng M."/>
        </authorList>
    </citation>
    <scope>NUCLEOTIDE SEQUENCE [LARGE SCALE GENOMIC DNA]</scope>
    <source>
        <strain evidence="7 8">HX-2-15</strain>
    </source>
</reference>
<comment type="caution">
    <text evidence="7">The sequence shown here is derived from an EMBL/GenBank/DDBJ whole genome shotgun (WGS) entry which is preliminary data.</text>
</comment>
<keyword evidence="3" id="KW-0731">Sigma factor</keyword>
<dbReference type="Pfam" id="PF04542">
    <property type="entry name" value="Sigma70_r2"/>
    <property type="match status" value="1"/>
</dbReference>
<accession>A0A4V4GZF2</accession>
<dbReference type="Proteomes" id="UP000306918">
    <property type="component" value="Unassembled WGS sequence"/>
</dbReference>